<reference evidence="1 2" key="1">
    <citation type="journal article" date="2014" name="Genome Announc.">
        <title>Draft Genome Sequence of the Boron-Tolerant and Moderately Halotolerant Bacterium Gracilibacillus boraciitolerans JCM 21714T.</title>
        <authorList>
            <person name="Ahmed I."/>
            <person name="Oshima K."/>
            <person name="Suda W."/>
            <person name="Kitamura K."/>
            <person name="Iida T."/>
            <person name="Ohmori Y."/>
            <person name="Fujiwara T."/>
            <person name="Hattori M."/>
            <person name="Ohkuma M."/>
        </authorList>
    </citation>
    <scope>NUCLEOTIDE SEQUENCE [LARGE SCALE GENOMIC DNA]</scope>
    <source>
        <strain evidence="1 2">JCM 21714</strain>
    </source>
</reference>
<name>W4VGB8_9BACI</name>
<dbReference type="EMBL" id="BAVS01000002">
    <property type="protein sequence ID" value="GAE91863.1"/>
    <property type="molecule type" value="Genomic_DNA"/>
</dbReference>
<accession>W4VGB8</accession>
<dbReference type="AlphaFoldDB" id="W4VGB8"/>
<dbReference type="STRING" id="1298598.JCM21714_829"/>
<protein>
    <submittedName>
        <fullName evidence="1">Transcriptional regulator</fullName>
    </submittedName>
</protein>
<keyword evidence="2" id="KW-1185">Reference proteome</keyword>
<comment type="caution">
    <text evidence="1">The sequence shown here is derived from an EMBL/GenBank/DDBJ whole genome shotgun (WGS) entry which is preliminary data.</text>
</comment>
<sequence>MEQFIWILQKHNGSLFDASIAFYQLIVEEQEHFTFFKNALLNMNAKIEKSVSGIFASEEELDHFKNIYNHLNLSLLKIQTEEEIFQLMKMISAITFYNITEKFSKDFPIEISIKNYQSQLDLLKKGVIR</sequence>
<dbReference type="Gene3D" id="1.10.357.10">
    <property type="entry name" value="Tetracycline Repressor, domain 2"/>
    <property type="match status" value="1"/>
</dbReference>
<proteinExistence type="predicted"/>
<dbReference type="OrthoDB" id="9812484at2"/>
<gene>
    <name evidence="1" type="ORF">JCM21714_829</name>
</gene>
<dbReference type="RefSeq" id="WP_052000348.1">
    <property type="nucleotide sequence ID" value="NZ_BAVS01000002.1"/>
</dbReference>
<dbReference type="Pfam" id="PF17924">
    <property type="entry name" value="TetR_C_19"/>
    <property type="match status" value="1"/>
</dbReference>
<evidence type="ECO:0000313" key="2">
    <source>
        <dbReference type="Proteomes" id="UP000019102"/>
    </source>
</evidence>
<dbReference type="eggNOG" id="COG1309">
    <property type="taxonomic scope" value="Bacteria"/>
</dbReference>
<evidence type="ECO:0000313" key="1">
    <source>
        <dbReference type="EMBL" id="GAE91863.1"/>
    </source>
</evidence>
<organism evidence="1 2">
    <name type="scientific">Gracilibacillus boraciitolerans JCM 21714</name>
    <dbReference type="NCBI Taxonomy" id="1298598"/>
    <lineage>
        <taxon>Bacteria</taxon>
        <taxon>Bacillati</taxon>
        <taxon>Bacillota</taxon>
        <taxon>Bacilli</taxon>
        <taxon>Bacillales</taxon>
        <taxon>Bacillaceae</taxon>
        <taxon>Gracilibacillus</taxon>
    </lineage>
</organism>
<dbReference type="Proteomes" id="UP000019102">
    <property type="component" value="Unassembled WGS sequence"/>
</dbReference>